<sequence length="428" mass="49661">MIKQTTYNSLYQSLHHLSFDFLEEIKPFENDRIFSETEIDVVDEIEKLSEEINGLDINTIPFDKWDYIVIFSTAMLEITQDFLISDHHNKQSISHKDSDFSKWLNSIHDGKDPVTGKRLEKDQLNRKIHDFLTKNHKGSPLDYQGYKFGGGSHRGRTFSHDLLFILLAIYSISTGKFIDGYYDDGKFIKVISDVNQNGTPYQSMGLGEATLEYFLHMIADFFSAKSLPIPGFSVLTHFPNRDIRKFANELYQDGLNMRNLAMQGVPVATAEIILWIYTSLRHRDSSYSKEMIKHKKEQMLLISHGIATAVNIGKVIITKRPTSLNLVMIIRTVHLVYKVLKKEIELNARTHKIMTLTTLKSQFESMETLLLLEKSMYYTKEIGRLIEWNRKEFDSKNKERVSNLEAEFESITDMMNEFKKLNNEGKVQ</sequence>
<dbReference type="Proteomes" id="UP000252585">
    <property type="component" value="Unassembled WGS sequence"/>
</dbReference>
<evidence type="ECO:0000313" key="2">
    <source>
        <dbReference type="Proteomes" id="UP000252585"/>
    </source>
</evidence>
<comment type="caution">
    <text evidence="1">The sequence shown here is derived from an EMBL/GenBank/DDBJ whole genome shotgun (WGS) entry which is preliminary data.</text>
</comment>
<dbReference type="AlphaFoldDB" id="A0A368XX19"/>
<keyword evidence="2" id="KW-1185">Reference proteome</keyword>
<organism evidence="1 2">
    <name type="scientific">Saliterribacillus persicus</name>
    <dbReference type="NCBI Taxonomy" id="930114"/>
    <lineage>
        <taxon>Bacteria</taxon>
        <taxon>Bacillati</taxon>
        <taxon>Bacillota</taxon>
        <taxon>Bacilli</taxon>
        <taxon>Bacillales</taxon>
        <taxon>Bacillaceae</taxon>
        <taxon>Saliterribacillus</taxon>
    </lineage>
</organism>
<accession>A0A368XX19</accession>
<evidence type="ECO:0000313" key="1">
    <source>
        <dbReference type="EMBL" id="RCW72029.1"/>
    </source>
</evidence>
<proteinExistence type="predicted"/>
<dbReference type="EMBL" id="QPJJ01000005">
    <property type="protein sequence ID" value="RCW72029.1"/>
    <property type="molecule type" value="Genomic_DNA"/>
</dbReference>
<protein>
    <submittedName>
        <fullName evidence="1">Uncharacterized protein</fullName>
    </submittedName>
</protein>
<gene>
    <name evidence="1" type="ORF">DFR57_105214</name>
</gene>
<reference evidence="1 2" key="1">
    <citation type="submission" date="2018-07" db="EMBL/GenBank/DDBJ databases">
        <title>Genomic Encyclopedia of Type Strains, Phase IV (KMG-IV): sequencing the most valuable type-strain genomes for metagenomic binning, comparative biology and taxonomic classification.</title>
        <authorList>
            <person name="Goeker M."/>
        </authorList>
    </citation>
    <scope>NUCLEOTIDE SEQUENCE [LARGE SCALE GENOMIC DNA]</scope>
    <source>
        <strain evidence="1 2">DSM 27696</strain>
    </source>
</reference>
<dbReference type="RefSeq" id="WP_114352575.1">
    <property type="nucleotide sequence ID" value="NZ_QPJJ01000005.1"/>
</dbReference>
<dbReference type="OrthoDB" id="3193516at2"/>
<name>A0A368XX19_9BACI</name>